<comment type="caution">
    <text evidence="1">The sequence shown here is derived from an EMBL/GenBank/DDBJ whole genome shotgun (WGS) entry which is preliminary data.</text>
</comment>
<accession>A0A426ZJX7</accession>
<name>A0A426ZJX7_ENSVE</name>
<protein>
    <submittedName>
        <fullName evidence="1">Uncharacterized protein</fullName>
    </submittedName>
</protein>
<evidence type="ECO:0000313" key="2">
    <source>
        <dbReference type="Proteomes" id="UP000287651"/>
    </source>
</evidence>
<dbReference type="AlphaFoldDB" id="A0A426ZJX7"/>
<reference evidence="1 2" key="1">
    <citation type="journal article" date="2014" name="Agronomy (Basel)">
        <title>A Draft Genome Sequence for Ensete ventricosum, the Drought-Tolerant Tree Against Hunger.</title>
        <authorList>
            <person name="Harrison J."/>
            <person name="Moore K.A."/>
            <person name="Paszkiewicz K."/>
            <person name="Jones T."/>
            <person name="Grant M."/>
            <person name="Ambacheew D."/>
            <person name="Muzemil S."/>
            <person name="Studholme D.J."/>
        </authorList>
    </citation>
    <scope>NUCLEOTIDE SEQUENCE [LARGE SCALE GENOMIC DNA]</scope>
</reference>
<evidence type="ECO:0000313" key="1">
    <source>
        <dbReference type="EMBL" id="RRT64214.1"/>
    </source>
</evidence>
<dbReference type="Proteomes" id="UP000287651">
    <property type="component" value="Unassembled WGS sequence"/>
</dbReference>
<proteinExistence type="predicted"/>
<sequence>MASWIPLSPPRSRCNDCPCPPAPCPQATPLWAPLLYGLTSSRHYPCGLAMDKQPLADWPLVARSTSARRRPSCWRRPAVSRPLADCCPCGRSPLAGGLAVVGRPLAGGLAMPSCPSSSLPSLRQRSKNT</sequence>
<organism evidence="1 2">
    <name type="scientific">Ensete ventricosum</name>
    <name type="common">Abyssinian banana</name>
    <name type="synonym">Musa ensete</name>
    <dbReference type="NCBI Taxonomy" id="4639"/>
    <lineage>
        <taxon>Eukaryota</taxon>
        <taxon>Viridiplantae</taxon>
        <taxon>Streptophyta</taxon>
        <taxon>Embryophyta</taxon>
        <taxon>Tracheophyta</taxon>
        <taxon>Spermatophyta</taxon>
        <taxon>Magnoliopsida</taxon>
        <taxon>Liliopsida</taxon>
        <taxon>Zingiberales</taxon>
        <taxon>Musaceae</taxon>
        <taxon>Ensete</taxon>
    </lineage>
</organism>
<gene>
    <name evidence="1" type="ORF">B296_00000657</name>
</gene>
<dbReference type="EMBL" id="AMZH03006280">
    <property type="protein sequence ID" value="RRT64214.1"/>
    <property type="molecule type" value="Genomic_DNA"/>
</dbReference>